<evidence type="ECO:0000313" key="1">
    <source>
        <dbReference type="EMBL" id="RVT90188.1"/>
    </source>
</evidence>
<dbReference type="OrthoDB" id="7511070at2"/>
<name>A0A437LXP2_9SPHN</name>
<dbReference type="EMBL" id="SACN01000003">
    <property type="protein sequence ID" value="RVT90188.1"/>
    <property type="molecule type" value="Genomic_DNA"/>
</dbReference>
<protein>
    <submittedName>
        <fullName evidence="1">Uncharacterized protein</fullName>
    </submittedName>
</protein>
<organism evidence="1 2">
    <name type="scientific">Sphingomonas crocodyli</name>
    <dbReference type="NCBI Taxonomy" id="1979270"/>
    <lineage>
        <taxon>Bacteria</taxon>
        <taxon>Pseudomonadati</taxon>
        <taxon>Pseudomonadota</taxon>
        <taxon>Alphaproteobacteria</taxon>
        <taxon>Sphingomonadales</taxon>
        <taxon>Sphingomonadaceae</taxon>
        <taxon>Sphingomonas</taxon>
    </lineage>
</organism>
<reference evidence="1 2" key="1">
    <citation type="submission" date="2019-01" db="EMBL/GenBank/DDBJ databases">
        <authorList>
            <person name="Chen W.-M."/>
        </authorList>
    </citation>
    <scope>NUCLEOTIDE SEQUENCE [LARGE SCALE GENOMIC DNA]</scope>
    <source>
        <strain evidence="1 2">CCP-7</strain>
    </source>
</reference>
<keyword evidence="2" id="KW-1185">Reference proteome</keyword>
<evidence type="ECO:0000313" key="2">
    <source>
        <dbReference type="Proteomes" id="UP000282971"/>
    </source>
</evidence>
<comment type="caution">
    <text evidence="1">The sequence shown here is derived from an EMBL/GenBank/DDBJ whole genome shotgun (WGS) entry which is preliminary data.</text>
</comment>
<proteinExistence type="predicted"/>
<gene>
    <name evidence="1" type="ORF">EOD43_17970</name>
</gene>
<accession>A0A437LXP2</accession>
<dbReference type="AlphaFoldDB" id="A0A437LXP2"/>
<sequence length="136" mass="15297">MLSFVPWGDRHCARVSTAHSIIQPTPNGSRWTRSPRSSRRSLTTTCLPSFSARDAPGRRSRFAKLVDLDCPKPPTHFWITAFRWPCGPWRASWGAALDDARRLSLTAYNASRREHYLAVATAIEASTGFRPPESKD</sequence>
<dbReference type="Proteomes" id="UP000282971">
    <property type="component" value="Unassembled WGS sequence"/>
</dbReference>